<dbReference type="AlphaFoldDB" id="A0AAD3CX81"/>
<dbReference type="Proteomes" id="UP001054902">
    <property type="component" value="Unassembled WGS sequence"/>
</dbReference>
<name>A0AAD3CX81_9STRA</name>
<sequence length="127" mass="14685">MPLRDPTIFRLLKYRVNQLYSQMTCYLILNLQRALAPPLKKGAAFSITRHSNTVTKTNNNNCTTENKSTTHCPSIILCNQCLIRSKNLGSEKGVLFFKYTQRGAHNSNSPFHQLHHSYALYIFQFKY</sequence>
<reference evidence="1 2" key="1">
    <citation type="journal article" date="2021" name="Sci. Rep.">
        <title>The genome of the diatom Chaetoceros tenuissimus carries an ancient integrated fragment of an extant virus.</title>
        <authorList>
            <person name="Hongo Y."/>
            <person name="Kimura K."/>
            <person name="Takaki Y."/>
            <person name="Yoshida Y."/>
            <person name="Baba S."/>
            <person name="Kobayashi G."/>
            <person name="Nagasaki K."/>
            <person name="Hano T."/>
            <person name="Tomaru Y."/>
        </authorList>
    </citation>
    <scope>NUCLEOTIDE SEQUENCE [LARGE SCALE GENOMIC DNA]</scope>
    <source>
        <strain evidence="1 2">NIES-3715</strain>
    </source>
</reference>
<dbReference type="EMBL" id="BLLK01000047">
    <property type="protein sequence ID" value="GFH53707.1"/>
    <property type="molecule type" value="Genomic_DNA"/>
</dbReference>
<protein>
    <submittedName>
        <fullName evidence="1">Uncharacterized protein</fullName>
    </submittedName>
</protein>
<evidence type="ECO:0000313" key="1">
    <source>
        <dbReference type="EMBL" id="GFH53707.1"/>
    </source>
</evidence>
<keyword evidence="2" id="KW-1185">Reference proteome</keyword>
<comment type="caution">
    <text evidence="1">The sequence shown here is derived from an EMBL/GenBank/DDBJ whole genome shotgun (WGS) entry which is preliminary data.</text>
</comment>
<accession>A0AAD3CX81</accession>
<evidence type="ECO:0000313" key="2">
    <source>
        <dbReference type="Proteomes" id="UP001054902"/>
    </source>
</evidence>
<proteinExistence type="predicted"/>
<gene>
    <name evidence="1" type="ORF">CTEN210_10183</name>
</gene>
<organism evidence="1 2">
    <name type="scientific">Chaetoceros tenuissimus</name>
    <dbReference type="NCBI Taxonomy" id="426638"/>
    <lineage>
        <taxon>Eukaryota</taxon>
        <taxon>Sar</taxon>
        <taxon>Stramenopiles</taxon>
        <taxon>Ochrophyta</taxon>
        <taxon>Bacillariophyta</taxon>
        <taxon>Coscinodiscophyceae</taxon>
        <taxon>Chaetocerotophycidae</taxon>
        <taxon>Chaetocerotales</taxon>
        <taxon>Chaetocerotaceae</taxon>
        <taxon>Chaetoceros</taxon>
    </lineage>
</organism>